<evidence type="ECO:0000313" key="3">
    <source>
        <dbReference type="EMBL" id="PJF46169.1"/>
    </source>
</evidence>
<feature type="non-terminal residue" evidence="3">
    <location>
        <position position="1"/>
    </location>
</feature>
<keyword evidence="1" id="KW-0694">RNA-binding</keyword>
<dbReference type="PANTHER" id="PTHR11766">
    <property type="entry name" value="TYROSYL-TRNA SYNTHETASE"/>
    <property type="match status" value="1"/>
</dbReference>
<comment type="caution">
    <text evidence="3">The sequence shown here is derived from an EMBL/GenBank/DDBJ whole genome shotgun (WGS) entry which is preliminary data.</text>
</comment>
<evidence type="ECO:0000313" key="4">
    <source>
        <dbReference type="Proteomes" id="UP000230790"/>
    </source>
</evidence>
<dbReference type="InterPro" id="IPR054608">
    <property type="entry name" value="SYY-like_C"/>
</dbReference>
<dbReference type="Gene3D" id="3.10.290.10">
    <property type="entry name" value="RNA-binding S4 domain"/>
    <property type="match status" value="1"/>
</dbReference>
<sequence>ITARQPERRTAQQRLAREVTRMVHGEAALARAEEASQALFGGSLASLSADDVADIFEDVPSITLPRQDLEGDGMSLIDALVRCGIATSKSDARRAIEGGGIYINNVQSADVGRRLTLHDSIDGQCIVLRKGRRHYHLIRLV</sequence>
<organism evidence="3 4">
    <name type="scientific">Candidatus Thermofonsia Clade 3 bacterium</name>
    <dbReference type="NCBI Taxonomy" id="2364212"/>
    <lineage>
        <taxon>Bacteria</taxon>
        <taxon>Bacillati</taxon>
        <taxon>Chloroflexota</taxon>
        <taxon>Candidatus Thermofontia</taxon>
        <taxon>Candidatus Thermofonsia Clade 3</taxon>
    </lineage>
</organism>
<dbReference type="Proteomes" id="UP000230790">
    <property type="component" value="Unassembled WGS sequence"/>
</dbReference>
<dbReference type="GO" id="GO:0003723">
    <property type="term" value="F:RNA binding"/>
    <property type="evidence" value="ECO:0007669"/>
    <property type="project" value="UniProtKB-KW"/>
</dbReference>
<dbReference type="SUPFAM" id="SSF55174">
    <property type="entry name" value="Alpha-L RNA-binding motif"/>
    <property type="match status" value="1"/>
</dbReference>
<name>A0A2M8Q8N8_9CHLR</name>
<dbReference type="PANTHER" id="PTHR11766:SF0">
    <property type="entry name" value="TYROSINE--TRNA LIGASE, MITOCHONDRIAL"/>
    <property type="match status" value="1"/>
</dbReference>
<keyword evidence="3" id="KW-0436">Ligase</keyword>
<gene>
    <name evidence="3" type="ORF">CUN48_15165</name>
</gene>
<evidence type="ECO:0000256" key="1">
    <source>
        <dbReference type="PROSITE-ProRule" id="PRU00182"/>
    </source>
</evidence>
<evidence type="ECO:0000259" key="2">
    <source>
        <dbReference type="Pfam" id="PF22421"/>
    </source>
</evidence>
<protein>
    <submittedName>
        <fullName evidence="3">Tyrosine--tRNA ligase</fullName>
        <ecNumber evidence="3">6.1.1.1</ecNumber>
    </submittedName>
</protein>
<dbReference type="GO" id="GO:0005829">
    <property type="term" value="C:cytosol"/>
    <property type="evidence" value="ECO:0007669"/>
    <property type="project" value="TreeGrafter"/>
</dbReference>
<dbReference type="AlphaFoldDB" id="A0A2M8Q8N8"/>
<dbReference type="EC" id="6.1.1.1" evidence="3"/>
<dbReference type="GO" id="GO:0004831">
    <property type="term" value="F:tyrosine-tRNA ligase activity"/>
    <property type="evidence" value="ECO:0007669"/>
    <property type="project" value="UniProtKB-EC"/>
</dbReference>
<dbReference type="InterPro" id="IPR036986">
    <property type="entry name" value="S4_RNA-bd_sf"/>
</dbReference>
<reference evidence="3 4" key="1">
    <citation type="submission" date="2017-11" db="EMBL/GenBank/DDBJ databases">
        <title>Evolution of Phototrophy in the Chloroflexi Phylum Driven by Horizontal Gene Transfer.</title>
        <authorList>
            <person name="Ward L.M."/>
            <person name="Hemp J."/>
            <person name="Shih P.M."/>
            <person name="Mcglynn S.E."/>
            <person name="Fischer W."/>
        </authorList>
    </citation>
    <scope>NUCLEOTIDE SEQUENCE [LARGE SCALE GENOMIC DNA]</scope>
    <source>
        <strain evidence="3">JP3_7</strain>
    </source>
</reference>
<dbReference type="Gene3D" id="1.10.240.10">
    <property type="entry name" value="Tyrosyl-Transfer RNA Synthetase"/>
    <property type="match status" value="1"/>
</dbReference>
<dbReference type="PROSITE" id="PS50889">
    <property type="entry name" value="S4"/>
    <property type="match status" value="1"/>
</dbReference>
<dbReference type="EMBL" id="PGTN01000409">
    <property type="protein sequence ID" value="PJF46169.1"/>
    <property type="molecule type" value="Genomic_DNA"/>
</dbReference>
<dbReference type="Pfam" id="PF22421">
    <property type="entry name" value="SYY_C-terminal"/>
    <property type="match status" value="1"/>
</dbReference>
<proteinExistence type="predicted"/>
<dbReference type="InterPro" id="IPR024088">
    <property type="entry name" value="Tyr-tRNA-ligase_bac-type"/>
</dbReference>
<feature type="domain" description="Tyrosine--tRNA ligase SYY-like C-terminal" evidence="2">
    <location>
        <begin position="51"/>
        <end position="138"/>
    </location>
</feature>
<accession>A0A2M8Q8N8</accession>
<dbReference type="CDD" id="cd00165">
    <property type="entry name" value="S4"/>
    <property type="match status" value="1"/>
</dbReference>
<dbReference type="GO" id="GO:0043039">
    <property type="term" value="P:tRNA aminoacylation"/>
    <property type="evidence" value="ECO:0007669"/>
    <property type="project" value="TreeGrafter"/>
</dbReference>